<evidence type="ECO:0000256" key="3">
    <source>
        <dbReference type="ARBA" id="ARBA00010447"/>
    </source>
</evidence>
<comment type="caution">
    <text evidence="10">The sequence shown here is derived from an EMBL/GenBank/DDBJ whole genome shotgun (WGS) entry which is preliminary data.</text>
</comment>
<protein>
    <recommendedName>
        <fullName evidence="8">Cysteine desulfurase</fullName>
        <ecNumber evidence="8">2.8.1.7</ecNumber>
    </recommendedName>
</protein>
<keyword evidence="11" id="KW-1185">Reference proteome</keyword>
<comment type="function">
    <text evidence="2 8">Catalyzes the removal of elemental sulfur and selenium atoms from L-cysteine, L-cystine, L-selenocysteine, and L-selenocystine to produce L-alanine.</text>
</comment>
<evidence type="ECO:0000256" key="6">
    <source>
        <dbReference type="ARBA" id="ARBA00050776"/>
    </source>
</evidence>
<evidence type="ECO:0000256" key="7">
    <source>
        <dbReference type="RuleBase" id="RU004504"/>
    </source>
</evidence>
<dbReference type="PIRSF" id="PIRSF005572">
    <property type="entry name" value="NifS"/>
    <property type="match status" value="1"/>
</dbReference>
<sequence>MTTSAIFDYTRVRADFPILSTEIRGKPLTYLDNGATSQKPAAVIEAIDRYYRAENSNIHRGVHYLSEKATDAYESARAKVAHFIGVADADEVIFVRGATEGINLVAHGFIETQLSEGDEILITHMEHHANIVPWQLAAEKTGAVLKVVPVNEAGELDVNAFSELLSERTKLVALVHVSNALGSINPAKALVAEAHKHDIPVLLDGCQSVPHMPVDVADLGCDFFVFSGHKVFGPTGIGVLWGKRQWLDQFPPYQSGGDMIERVDFDGTTFKGIPGKFEAGTPHIEGVIGLAAAIDYVNQLDRQGALAHEHALLVDATEKLSAIDGLRIIGTAQQKASILSFVMNEIHPHDIGTFLDADGVAVRAGHHCTQPLLKRFGVPATARASFAFYNNFEDVDRLVTAVTKMQRFFG</sequence>
<dbReference type="PANTHER" id="PTHR43586">
    <property type="entry name" value="CYSTEINE DESULFURASE"/>
    <property type="match status" value="1"/>
</dbReference>
<evidence type="ECO:0000256" key="2">
    <source>
        <dbReference type="ARBA" id="ARBA00002824"/>
    </source>
</evidence>
<comment type="catalytic activity">
    <reaction evidence="6 8">
        <text>(sulfur carrier)-H + L-cysteine = (sulfur carrier)-SH + L-alanine</text>
        <dbReference type="Rhea" id="RHEA:43892"/>
        <dbReference type="Rhea" id="RHEA-COMP:14737"/>
        <dbReference type="Rhea" id="RHEA-COMP:14739"/>
        <dbReference type="ChEBI" id="CHEBI:29917"/>
        <dbReference type="ChEBI" id="CHEBI:35235"/>
        <dbReference type="ChEBI" id="CHEBI:57972"/>
        <dbReference type="ChEBI" id="CHEBI:64428"/>
        <dbReference type="EC" id="2.8.1.7"/>
    </reaction>
</comment>
<evidence type="ECO:0000259" key="9">
    <source>
        <dbReference type="Pfam" id="PF00266"/>
    </source>
</evidence>
<dbReference type="InterPro" id="IPR016454">
    <property type="entry name" value="Cysteine_dSase"/>
</dbReference>
<dbReference type="CDD" id="cd06453">
    <property type="entry name" value="SufS_like"/>
    <property type="match status" value="1"/>
</dbReference>
<evidence type="ECO:0000313" key="10">
    <source>
        <dbReference type="EMBL" id="MDQ8195807.1"/>
    </source>
</evidence>
<dbReference type="Proteomes" id="UP001243717">
    <property type="component" value="Unassembled WGS sequence"/>
</dbReference>
<dbReference type="InterPro" id="IPR010970">
    <property type="entry name" value="Cys_dSase_SufS"/>
</dbReference>
<keyword evidence="4 8" id="KW-0808">Transferase</keyword>
<proteinExistence type="inferred from homology"/>
<keyword evidence="5 8" id="KW-0663">Pyridoxal phosphate</keyword>
<evidence type="ECO:0000256" key="8">
    <source>
        <dbReference type="RuleBase" id="RU004506"/>
    </source>
</evidence>
<dbReference type="InterPro" id="IPR015424">
    <property type="entry name" value="PyrdxlP-dep_Trfase"/>
</dbReference>
<organism evidence="10 11">
    <name type="scientific">Thalassobacterium sedimentorum</name>
    <dbReference type="NCBI Taxonomy" id="3041258"/>
    <lineage>
        <taxon>Bacteria</taxon>
        <taxon>Pseudomonadati</taxon>
        <taxon>Verrucomicrobiota</taxon>
        <taxon>Opitutia</taxon>
        <taxon>Puniceicoccales</taxon>
        <taxon>Coraliomargaritaceae</taxon>
        <taxon>Thalassobacterium</taxon>
    </lineage>
</organism>
<dbReference type="PROSITE" id="PS00595">
    <property type="entry name" value="AA_TRANSFER_CLASS_5"/>
    <property type="match status" value="1"/>
</dbReference>
<comment type="similarity">
    <text evidence="3 8">Belongs to the class-V pyridoxal-phosphate-dependent aminotransferase family. Csd subfamily.</text>
</comment>
<dbReference type="NCBIfam" id="TIGR01979">
    <property type="entry name" value="sufS"/>
    <property type="match status" value="1"/>
</dbReference>
<dbReference type="PANTHER" id="PTHR43586:SF8">
    <property type="entry name" value="CYSTEINE DESULFURASE 1, CHLOROPLASTIC"/>
    <property type="match status" value="1"/>
</dbReference>
<dbReference type="EMBL" id="JARXIC010000033">
    <property type="protein sequence ID" value="MDQ8195807.1"/>
    <property type="molecule type" value="Genomic_DNA"/>
</dbReference>
<name>A0ABU1ALX3_9BACT</name>
<dbReference type="GO" id="GO:0031071">
    <property type="term" value="F:cysteine desulfurase activity"/>
    <property type="evidence" value="ECO:0007669"/>
    <property type="project" value="UniProtKB-EC"/>
</dbReference>
<dbReference type="InterPro" id="IPR015421">
    <property type="entry name" value="PyrdxlP-dep_Trfase_major"/>
</dbReference>
<comment type="cofactor">
    <cofactor evidence="1 7">
        <name>pyridoxal 5'-phosphate</name>
        <dbReference type="ChEBI" id="CHEBI:597326"/>
    </cofactor>
</comment>
<accession>A0ABU1ALX3</accession>
<evidence type="ECO:0000313" key="11">
    <source>
        <dbReference type="Proteomes" id="UP001243717"/>
    </source>
</evidence>
<gene>
    <name evidence="10" type="ORF">QEH59_15345</name>
</gene>
<dbReference type="EC" id="2.8.1.7" evidence="8"/>
<dbReference type="InterPro" id="IPR020578">
    <property type="entry name" value="Aminotrans_V_PyrdxlP_BS"/>
</dbReference>
<reference evidence="10 11" key="1">
    <citation type="submission" date="2023-04" db="EMBL/GenBank/DDBJ databases">
        <title>A novel bacteria isolated from coastal sediment.</title>
        <authorList>
            <person name="Liu X.-J."/>
            <person name="Du Z.-J."/>
        </authorList>
    </citation>
    <scope>NUCLEOTIDE SEQUENCE [LARGE SCALE GENOMIC DNA]</scope>
    <source>
        <strain evidence="10 11">SDUM461004</strain>
    </source>
</reference>
<dbReference type="InterPro" id="IPR000192">
    <property type="entry name" value="Aminotrans_V_dom"/>
</dbReference>
<dbReference type="InterPro" id="IPR015422">
    <property type="entry name" value="PyrdxlP-dep_Trfase_small"/>
</dbReference>
<dbReference type="Pfam" id="PF00266">
    <property type="entry name" value="Aminotran_5"/>
    <property type="match status" value="1"/>
</dbReference>
<evidence type="ECO:0000256" key="1">
    <source>
        <dbReference type="ARBA" id="ARBA00001933"/>
    </source>
</evidence>
<dbReference type="RefSeq" id="WP_308986256.1">
    <property type="nucleotide sequence ID" value="NZ_JARXIC010000033.1"/>
</dbReference>
<dbReference type="Gene3D" id="3.90.1150.10">
    <property type="entry name" value="Aspartate Aminotransferase, domain 1"/>
    <property type="match status" value="1"/>
</dbReference>
<dbReference type="SUPFAM" id="SSF53383">
    <property type="entry name" value="PLP-dependent transferases"/>
    <property type="match status" value="1"/>
</dbReference>
<dbReference type="Gene3D" id="3.40.640.10">
    <property type="entry name" value="Type I PLP-dependent aspartate aminotransferase-like (Major domain)"/>
    <property type="match status" value="1"/>
</dbReference>
<evidence type="ECO:0000256" key="5">
    <source>
        <dbReference type="ARBA" id="ARBA00022898"/>
    </source>
</evidence>
<evidence type="ECO:0000256" key="4">
    <source>
        <dbReference type="ARBA" id="ARBA00022679"/>
    </source>
</evidence>
<feature type="domain" description="Aminotransferase class V" evidence="9">
    <location>
        <begin position="29"/>
        <end position="398"/>
    </location>
</feature>